<feature type="transmembrane region" description="Helical" evidence="6">
    <location>
        <begin position="42"/>
        <end position="64"/>
    </location>
</feature>
<evidence type="ECO:0000256" key="4">
    <source>
        <dbReference type="ARBA" id="ARBA00023136"/>
    </source>
</evidence>
<comment type="subcellular location">
    <subcellularLocation>
        <location evidence="1">Membrane</location>
        <topology evidence="1">Multi-pass membrane protein</topology>
    </subcellularLocation>
</comment>
<evidence type="ECO:0000256" key="5">
    <source>
        <dbReference type="ARBA" id="ARBA00038359"/>
    </source>
</evidence>
<keyword evidence="2 6" id="KW-0812">Transmembrane</keyword>
<feature type="domain" description="Rhodopsin" evidence="7">
    <location>
        <begin position="26"/>
        <end position="160"/>
    </location>
</feature>
<keyword evidence="4 6" id="KW-0472">Membrane</keyword>
<feature type="transmembrane region" description="Helical" evidence="6">
    <location>
        <begin position="129"/>
        <end position="152"/>
    </location>
</feature>
<proteinExistence type="inferred from homology"/>
<comment type="similarity">
    <text evidence="5">Belongs to the SAT4 family.</text>
</comment>
<dbReference type="PANTHER" id="PTHR33048:SF92">
    <property type="entry name" value="INTEGRAL MEMBRANE PROTEIN"/>
    <property type="match status" value="1"/>
</dbReference>
<accession>A0A9P9AEC7</accession>
<dbReference type="InterPro" id="IPR049326">
    <property type="entry name" value="Rhodopsin_dom_fungi"/>
</dbReference>
<evidence type="ECO:0000256" key="2">
    <source>
        <dbReference type="ARBA" id="ARBA00022692"/>
    </source>
</evidence>
<evidence type="ECO:0000313" key="8">
    <source>
        <dbReference type="EMBL" id="KAH6689676.1"/>
    </source>
</evidence>
<dbReference type="InterPro" id="IPR052337">
    <property type="entry name" value="SAT4-like"/>
</dbReference>
<sequence length="160" mass="17976">MNGPTAAALLASFWGLLIIAALLIAARLWLRIQIQTKNLLLSDALLIISWFGSLVQAILAIVFASEGALHPRNDYTLLNWQADIKKMEHVTKLIWMGALAFFTSLYFCKFALLATFMQLFPRSMKALRIALYVTTAFCGCGYIITMASHIFICWPIEGNW</sequence>
<evidence type="ECO:0000256" key="1">
    <source>
        <dbReference type="ARBA" id="ARBA00004141"/>
    </source>
</evidence>
<organism evidence="8 9">
    <name type="scientific">Plectosphaerella plurivora</name>
    <dbReference type="NCBI Taxonomy" id="936078"/>
    <lineage>
        <taxon>Eukaryota</taxon>
        <taxon>Fungi</taxon>
        <taxon>Dikarya</taxon>
        <taxon>Ascomycota</taxon>
        <taxon>Pezizomycotina</taxon>
        <taxon>Sordariomycetes</taxon>
        <taxon>Hypocreomycetidae</taxon>
        <taxon>Glomerellales</taxon>
        <taxon>Plectosphaerellaceae</taxon>
        <taxon>Plectosphaerella</taxon>
    </lineage>
</organism>
<evidence type="ECO:0000256" key="6">
    <source>
        <dbReference type="SAM" id="Phobius"/>
    </source>
</evidence>
<name>A0A9P9AEC7_9PEZI</name>
<dbReference type="PANTHER" id="PTHR33048">
    <property type="entry name" value="PTH11-LIKE INTEGRAL MEMBRANE PROTEIN (AFU_ORTHOLOGUE AFUA_5G11245)"/>
    <property type="match status" value="1"/>
</dbReference>
<dbReference type="Pfam" id="PF20684">
    <property type="entry name" value="Fung_rhodopsin"/>
    <property type="match status" value="1"/>
</dbReference>
<feature type="transmembrane region" description="Helical" evidence="6">
    <location>
        <begin position="93"/>
        <end position="117"/>
    </location>
</feature>
<reference evidence="8" key="1">
    <citation type="journal article" date="2021" name="Nat. Commun.">
        <title>Genetic determinants of endophytism in the Arabidopsis root mycobiome.</title>
        <authorList>
            <person name="Mesny F."/>
            <person name="Miyauchi S."/>
            <person name="Thiergart T."/>
            <person name="Pickel B."/>
            <person name="Atanasova L."/>
            <person name="Karlsson M."/>
            <person name="Huettel B."/>
            <person name="Barry K.W."/>
            <person name="Haridas S."/>
            <person name="Chen C."/>
            <person name="Bauer D."/>
            <person name="Andreopoulos W."/>
            <person name="Pangilinan J."/>
            <person name="LaButti K."/>
            <person name="Riley R."/>
            <person name="Lipzen A."/>
            <person name="Clum A."/>
            <person name="Drula E."/>
            <person name="Henrissat B."/>
            <person name="Kohler A."/>
            <person name="Grigoriev I.V."/>
            <person name="Martin F.M."/>
            <person name="Hacquard S."/>
        </authorList>
    </citation>
    <scope>NUCLEOTIDE SEQUENCE</scope>
    <source>
        <strain evidence="8">MPI-SDFR-AT-0117</strain>
    </source>
</reference>
<evidence type="ECO:0000313" key="9">
    <source>
        <dbReference type="Proteomes" id="UP000770015"/>
    </source>
</evidence>
<gene>
    <name evidence="8" type="ORF">F5X68DRAFT_230291</name>
</gene>
<evidence type="ECO:0000256" key="3">
    <source>
        <dbReference type="ARBA" id="ARBA00022989"/>
    </source>
</evidence>
<feature type="transmembrane region" description="Helical" evidence="6">
    <location>
        <begin position="6"/>
        <end position="30"/>
    </location>
</feature>
<dbReference type="GO" id="GO:0016020">
    <property type="term" value="C:membrane"/>
    <property type="evidence" value="ECO:0007669"/>
    <property type="project" value="UniProtKB-SubCell"/>
</dbReference>
<dbReference type="OrthoDB" id="5273647at2759"/>
<dbReference type="EMBL" id="JAGSXJ010000007">
    <property type="protein sequence ID" value="KAH6689676.1"/>
    <property type="molecule type" value="Genomic_DNA"/>
</dbReference>
<dbReference type="Proteomes" id="UP000770015">
    <property type="component" value="Unassembled WGS sequence"/>
</dbReference>
<keyword evidence="9" id="KW-1185">Reference proteome</keyword>
<protein>
    <recommendedName>
        <fullName evidence="7">Rhodopsin domain-containing protein</fullName>
    </recommendedName>
</protein>
<evidence type="ECO:0000259" key="7">
    <source>
        <dbReference type="Pfam" id="PF20684"/>
    </source>
</evidence>
<dbReference type="AlphaFoldDB" id="A0A9P9AEC7"/>
<comment type="caution">
    <text evidence="8">The sequence shown here is derived from an EMBL/GenBank/DDBJ whole genome shotgun (WGS) entry which is preliminary data.</text>
</comment>
<keyword evidence="3 6" id="KW-1133">Transmembrane helix</keyword>